<evidence type="ECO:0000259" key="8">
    <source>
        <dbReference type="Pfam" id="PF01757"/>
    </source>
</evidence>
<evidence type="ECO:0000256" key="3">
    <source>
        <dbReference type="ARBA" id="ARBA00022475"/>
    </source>
</evidence>
<dbReference type="BioCyc" id="EBAC796937-HMP:GMGH-62-MONOMER"/>
<dbReference type="AlphaFoldDB" id="G9WXH3"/>
<name>G9WXH3_9FIRM</name>
<proteinExistence type="inferred from homology"/>
<organism evidence="9 10">
    <name type="scientific">Peptoanaerobacter stomatis</name>
    <dbReference type="NCBI Taxonomy" id="796937"/>
    <lineage>
        <taxon>Bacteria</taxon>
        <taxon>Bacillati</taxon>
        <taxon>Bacillota</taxon>
        <taxon>Clostridia</taxon>
        <taxon>Peptostreptococcales</taxon>
        <taxon>Filifactoraceae</taxon>
        <taxon>Peptoanaerobacter</taxon>
    </lineage>
</organism>
<protein>
    <recommendedName>
        <fullName evidence="8">Acyltransferase 3 domain-containing protein</fullName>
    </recommendedName>
</protein>
<feature type="transmembrane region" description="Helical" evidence="7">
    <location>
        <begin position="42"/>
        <end position="65"/>
    </location>
</feature>
<dbReference type="EMBL" id="AFZE01000001">
    <property type="protein sequence ID" value="EHL16820.1"/>
    <property type="molecule type" value="Genomic_DNA"/>
</dbReference>
<reference evidence="9 10" key="1">
    <citation type="submission" date="2011-08" db="EMBL/GenBank/DDBJ databases">
        <title>The Genome Sequence of Eubacteriaceae bacterium ACC19a.</title>
        <authorList>
            <consortium name="The Broad Institute Genome Sequencing Platform"/>
            <person name="Earl A."/>
            <person name="Ward D."/>
            <person name="Feldgarden M."/>
            <person name="Gevers D."/>
            <person name="Sizova M."/>
            <person name="Hazen A."/>
            <person name="Epstein S."/>
            <person name="Young S.K."/>
            <person name="Zeng Q."/>
            <person name="Gargeya S."/>
            <person name="Fitzgerald M."/>
            <person name="Haas B."/>
            <person name="Abouelleil A."/>
            <person name="Alvarado L."/>
            <person name="Arachchi H.M."/>
            <person name="Berlin A."/>
            <person name="Brown A."/>
            <person name="Chapman S.B."/>
            <person name="Chen Z."/>
            <person name="Dunbar C."/>
            <person name="Freedman E."/>
            <person name="Gearin G."/>
            <person name="Gellesch M."/>
            <person name="Goldberg J."/>
            <person name="Griggs A."/>
            <person name="Gujja S."/>
            <person name="Heiman D."/>
            <person name="Howarth C."/>
            <person name="Larson L."/>
            <person name="Lui A."/>
            <person name="MacDonald P.J.P."/>
            <person name="Montmayeur A."/>
            <person name="Murphy C."/>
            <person name="Neiman D."/>
            <person name="Pearson M."/>
            <person name="Priest M."/>
            <person name="Roberts A."/>
            <person name="Saif S."/>
            <person name="Shea T."/>
            <person name="Shenoy N."/>
            <person name="Sisk P."/>
            <person name="Stolte C."/>
            <person name="Sykes S."/>
            <person name="Wortman J."/>
            <person name="Nusbaum C."/>
            <person name="Birren B."/>
        </authorList>
    </citation>
    <scope>NUCLEOTIDE SEQUENCE [LARGE SCALE GENOMIC DNA]</scope>
    <source>
        <strain evidence="9 10">ACC19a</strain>
    </source>
</reference>
<gene>
    <name evidence="9" type="ORF">HMPREF9629_00062</name>
</gene>
<evidence type="ECO:0000256" key="2">
    <source>
        <dbReference type="ARBA" id="ARBA00007400"/>
    </source>
</evidence>
<evidence type="ECO:0000256" key="6">
    <source>
        <dbReference type="ARBA" id="ARBA00023136"/>
    </source>
</evidence>
<feature type="transmembrane region" description="Helical" evidence="7">
    <location>
        <begin position="247"/>
        <end position="272"/>
    </location>
</feature>
<evidence type="ECO:0000256" key="1">
    <source>
        <dbReference type="ARBA" id="ARBA00004651"/>
    </source>
</evidence>
<evidence type="ECO:0000313" key="9">
    <source>
        <dbReference type="EMBL" id="EHL16820.1"/>
    </source>
</evidence>
<dbReference type="InterPro" id="IPR002656">
    <property type="entry name" value="Acyl_transf_3_dom"/>
</dbReference>
<evidence type="ECO:0000256" key="4">
    <source>
        <dbReference type="ARBA" id="ARBA00022692"/>
    </source>
</evidence>
<evidence type="ECO:0000256" key="7">
    <source>
        <dbReference type="SAM" id="Phobius"/>
    </source>
</evidence>
<feature type="transmembrane region" description="Helical" evidence="7">
    <location>
        <begin position="221"/>
        <end position="241"/>
    </location>
</feature>
<keyword evidence="4 7" id="KW-0812">Transmembrane</keyword>
<dbReference type="Pfam" id="PF01757">
    <property type="entry name" value="Acyl_transf_3"/>
    <property type="match status" value="1"/>
</dbReference>
<feature type="transmembrane region" description="Helical" evidence="7">
    <location>
        <begin position="80"/>
        <end position="102"/>
    </location>
</feature>
<feature type="transmembrane region" description="Helical" evidence="7">
    <location>
        <begin position="315"/>
        <end position="336"/>
    </location>
</feature>
<dbReference type="GO" id="GO:0009246">
    <property type="term" value="P:enterobacterial common antigen biosynthetic process"/>
    <property type="evidence" value="ECO:0007669"/>
    <property type="project" value="TreeGrafter"/>
</dbReference>
<dbReference type="Proteomes" id="UP000006437">
    <property type="component" value="Unassembled WGS sequence"/>
</dbReference>
<evidence type="ECO:0000256" key="5">
    <source>
        <dbReference type="ARBA" id="ARBA00022989"/>
    </source>
</evidence>
<keyword evidence="5 7" id="KW-1133">Transmembrane helix</keyword>
<feature type="transmembrane region" description="Helical" evidence="7">
    <location>
        <begin position="132"/>
        <end position="151"/>
    </location>
</feature>
<dbReference type="GO" id="GO:0005886">
    <property type="term" value="C:plasma membrane"/>
    <property type="evidence" value="ECO:0007669"/>
    <property type="project" value="UniProtKB-SubCell"/>
</dbReference>
<dbReference type="HOGENOM" id="CLU_047714_0_0_9"/>
<feature type="transmembrane region" description="Helical" evidence="7">
    <location>
        <begin position="284"/>
        <end position="303"/>
    </location>
</feature>
<dbReference type="RefSeq" id="WP_009524299.1">
    <property type="nucleotide sequence ID" value="NZ_JH414546.1"/>
</dbReference>
<feature type="transmembrane region" description="Helical" evidence="7">
    <location>
        <begin position="191"/>
        <end position="209"/>
    </location>
</feature>
<feature type="transmembrane region" description="Helical" evidence="7">
    <location>
        <begin position="12"/>
        <end position="30"/>
    </location>
</feature>
<keyword evidence="6 7" id="KW-0472">Membrane</keyword>
<evidence type="ECO:0000313" key="10">
    <source>
        <dbReference type="Proteomes" id="UP000006437"/>
    </source>
</evidence>
<comment type="similarity">
    <text evidence="2">Belongs to the acyltransferase 3 family.</text>
</comment>
<comment type="subcellular location">
    <subcellularLocation>
        <location evidence="1">Cell membrane</location>
        <topology evidence="1">Multi-pass membrane protein</topology>
    </subcellularLocation>
</comment>
<comment type="caution">
    <text evidence="9">The sequence shown here is derived from an EMBL/GenBank/DDBJ whole genome shotgun (WGS) entry which is preliminary data.</text>
</comment>
<sequence>MQNRSGNIDFIKAVAIIFVIGIHSTASALYDYTFASRSWGIAVFYRSIVAPAVPLFFMCSGALLFNKSKVIKIEDIFKKYIVRMITALFFWASIYESMYIIYRRVQTGVFELEAIKNAIKNIIYFNHNYQLYYIYIMVLFYIFTPIVKIFIKNAKQSEIKYFLIVWVALGIVLPTFIGLDTQGKFNNLTQYIAMHLGYASIGYGVLGYYINTNIKNAKHYFIALFIGFIISFGATYLLCLLKNDINIVFWGGMSIGVMLMAYGFFGFVVSTGFRIYSSKIVENISKASFCIFLVHDIFLKIMFYKNINIVNYPDIINVPVFILIVFIPSYIIYEILKRIKYVNKYLI</sequence>
<feature type="domain" description="Acyltransferase 3" evidence="8">
    <location>
        <begin position="7"/>
        <end position="333"/>
    </location>
</feature>
<dbReference type="GO" id="GO:0016413">
    <property type="term" value="F:O-acetyltransferase activity"/>
    <property type="evidence" value="ECO:0007669"/>
    <property type="project" value="TreeGrafter"/>
</dbReference>
<dbReference type="PANTHER" id="PTHR40074">
    <property type="entry name" value="O-ACETYLTRANSFERASE WECH"/>
    <property type="match status" value="1"/>
</dbReference>
<accession>G9WXH3</accession>
<dbReference type="PANTHER" id="PTHR40074:SF2">
    <property type="entry name" value="O-ACETYLTRANSFERASE WECH"/>
    <property type="match status" value="1"/>
</dbReference>
<feature type="transmembrane region" description="Helical" evidence="7">
    <location>
        <begin position="163"/>
        <end position="179"/>
    </location>
</feature>
<keyword evidence="3" id="KW-1003">Cell membrane</keyword>